<reference evidence="4 5" key="1">
    <citation type="journal article" date="2019" name="Int. J. Syst. Evol. Microbiol.">
        <title>The Global Catalogue of Microorganisms (GCM) 10K type strain sequencing project: providing services to taxonomists for standard genome sequencing and annotation.</title>
        <authorList>
            <consortium name="The Broad Institute Genomics Platform"/>
            <consortium name="The Broad Institute Genome Sequencing Center for Infectious Disease"/>
            <person name="Wu L."/>
            <person name="Ma J."/>
        </authorList>
    </citation>
    <scope>NUCLEOTIDE SEQUENCE [LARGE SCALE GENOMIC DNA]</scope>
    <source>
        <strain evidence="4 5">CGMCC 1.12563</strain>
    </source>
</reference>
<evidence type="ECO:0000259" key="3">
    <source>
        <dbReference type="PROSITE" id="PS50966"/>
    </source>
</evidence>
<organism evidence="4 5">
    <name type="scientific">Halomarina rubra</name>
    <dbReference type="NCBI Taxonomy" id="2071873"/>
    <lineage>
        <taxon>Archaea</taxon>
        <taxon>Methanobacteriati</taxon>
        <taxon>Methanobacteriota</taxon>
        <taxon>Stenosarchaea group</taxon>
        <taxon>Halobacteria</taxon>
        <taxon>Halobacteriales</taxon>
        <taxon>Natronomonadaceae</taxon>
        <taxon>Halomarina</taxon>
    </lineage>
</organism>
<evidence type="ECO:0000256" key="2">
    <source>
        <dbReference type="SAM" id="MobiDB-lite"/>
    </source>
</evidence>
<dbReference type="Pfam" id="PF04434">
    <property type="entry name" value="SWIM"/>
    <property type="match status" value="1"/>
</dbReference>
<dbReference type="AlphaFoldDB" id="A0ABD6ATX1"/>
<dbReference type="Proteomes" id="UP001597187">
    <property type="component" value="Unassembled WGS sequence"/>
</dbReference>
<protein>
    <submittedName>
        <fullName evidence="4">SWIM zinc finger family protein</fullName>
    </submittedName>
</protein>
<dbReference type="InterPro" id="IPR007527">
    <property type="entry name" value="Znf_SWIM"/>
</dbReference>
<evidence type="ECO:0000313" key="4">
    <source>
        <dbReference type="EMBL" id="MFD1513186.1"/>
    </source>
</evidence>
<dbReference type="GO" id="GO:0008270">
    <property type="term" value="F:zinc ion binding"/>
    <property type="evidence" value="ECO:0007669"/>
    <property type="project" value="UniProtKB-KW"/>
</dbReference>
<sequence>MTPTEHTPASQRHALAPDTRLLDPRAARAWTEKMAVTALGGGIYEVESDSGHTYAVDLVDGKCSCPDHQMRGVRCKHIRRVALEITGGRVPAPGRRVVDCLACGREAFVREDDPAVCDHCRLPPGTTVRDRETDALLVVVETTDERADEVTVPKKGTLADFDGGVDEETTVADYPNNRHYPREDPVVRAVYPFSGDPDTPFEDLQRYSFPLSRLDRVVSRPDRSGPTRSSGREEADRRDTDRSLAPA</sequence>
<dbReference type="PROSITE" id="PS50966">
    <property type="entry name" value="ZF_SWIM"/>
    <property type="match status" value="1"/>
</dbReference>
<name>A0ABD6ATX1_9EURY</name>
<feature type="region of interest" description="Disordered" evidence="2">
    <location>
        <begin position="214"/>
        <end position="247"/>
    </location>
</feature>
<keyword evidence="1" id="KW-0863">Zinc-finger</keyword>
<keyword evidence="1" id="KW-0862">Zinc</keyword>
<accession>A0ABD6ATX1</accession>
<keyword evidence="5" id="KW-1185">Reference proteome</keyword>
<evidence type="ECO:0000313" key="5">
    <source>
        <dbReference type="Proteomes" id="UP001597187"/>
    </source>
</evidence>
<proteinExistence type="predicted"/>
<comment type="caution">
    <text evidence="4">The sequence shown here is derived from an EMBL/GenBank/DDBJ whole genome shotgun (WGS) entry which is preliminary data.</text>
</comment>
<keyword evidence="1" id="KW-0479">Metal-binding</keyword>
<feature type="domain" description="SWIM-type" evidence="3">
    <location>
        <begin position="54"/>
        <end position="86"/>
    </location>
</feature>
<dbReference type="EMBL" id="JBHUDC010000003">
    <property type="protein sequence ID" value="MFD1513186.1"/>
    <property type="molecule type" value="Genomic_DNA"/>
</dbReference>
<evidence type="ECO:0000256" key="1">
    <source>
        <dbReference type="PROSITE-ProRule" id="PRU00325"/>
    </source>
</evidence>
<gene>
    <name evidence="4" type="ORF">ACFSBT_07850</name>
</gene>